<reference evidence="1 2" key="1">
    <citation type="journal article" date="2023" name="G3 (Bethesda)">
        <title>A chromosome-length genome assembly and annotation of blackberry (Rubus argutus, cv. 'Hillquist').</title>
        <authorList>
            <person name="Bruna T."/>
            <person name="Aryal R."/>
            <person name="Dudchenko O."/>
            <person name="Sargent D.J."/>
            <person name="Mead D."/>
            <person name="Buti M."/>
            <person name="Cavallini A."/>
            <person name="Hytonen T."/>
            <person name="Andres J."/>
            <person name="Pham M."/>
            <person name="Weisz D."/>
            <person name="Mascagni F."/>
            <person name="Usai G."/>
            <person name="Natali L."/>
            <person name="Bassil N."/>
            <person name="Fernandez G.E."/>
            <person name="Lomsadze A."/>
            <person name="Armour M."/>
            <person name="Olukolu B."/>
            <person name="Poorten T."/>
            <person name="Britton C."/>
            <person name="Davik J."/>
            <person name="Ashrafi H."/>
            <person name="Aiden E.L."/>
            <person name="Borodovsky M."/>
            <person name="Worthington M."/>
        </authorList>
    </citation>
    <scope>NUCLEOTIDE SEQUENCE [LARGE SCALE GENOMIC DNA]</scope>
    <source>
        <strain evidence="1">PI 553951</strain>
    </source>
</reference>
<dbReference type="AlphaFoldDB" id="A0AAW1XU97"/>
<gene>
    <name evidence="1" type="ORF">M0R45_016993</name>
</gene>
<keyword evidence="2" id="KW-1185">Reference proteome</keyword>
<sequence>MSGRESYSTISEPVLQRPESVKMDARDINGARFTVNLQDILFFDRMTEGVLESISEQLQALEKKYEDKNRTSKS</sequence>
<organism evidence="1 2">
    <name type="scientific">Rubus argutus</name>
    <name type="common">Southern blackberry</name>
    <dbReference type="NCBI Taxonomy" id="59490"/>
    <lineage>
        <taxon>Eukaryota</taxon>
        <taxon>Viridiplantae</taxon>
        <taxon>Streptophyta</taxon>
        <taxon>Embryophyta</taxon>
        <taxon>Tracheophyta</taxon>
        <taxon>Spermatophyta</taxon>
        <taxon>Magnoliopsida</taxon>
        <taxon>eudicotyledons</taxon>
        <taxon>Gunneridae</taxon>
        <taxon>Pentapetalae</taxon>
        <taxon>rosids</taxon>
        <taxon>fabids</taxon>
        <taxon>Rosales</taxon>
        <taxon>Rosaceae</taxon>
        <taxon>Rosoideae</taxon>
        <taxon>Rosoideae incertae sedis</taxon>
        <taxon>Rubus</taxon>
    </lineage>
</organism>
<comment type="caution">
    <text evidence="1">The sequence shown here is derived from an EMBL/GenBank/DDBJ whole genome shotgun (WGS) entry which is preliminary data.</text>
</comment>
<proteinExistence type="predicted"/>
<dbReference type="EMBL" id="JBEDUW010000003">
    <property type="protein sequence ID" value="KAK9940325.1"/>
    <property type="molecule type" value="Genomic_DNA"/>
</dbReference>
<accession>A0AAW1XU97</accession>
<protein>
    <submittedName>
        <fullName evidence="1">Uncharacterized protein</fullName>
    </submittedName>
</protein>
<evidence type="ECO:0000313" key="1">
    <source>
        <dbReference type="EMBL" id="KAK9940325.1"/>
    </source>
</evidence>
<dbReference type="Proteomes" id="UP001457282">
    <property type="component" value="Unassembled WGS sequence"/>
</dbReference>
<name>A0AAW1XU97_RUBAR</name>
<evidence type="ECO:0000313" key="2">
    <source>
        <dbReference type="Proteomes" id="UP001457282"/>
    </source>
</evidence>